<accession>A0AC60PNU5</accession>
<dbReference type="EMBL" id="JABSTQ010010272">
    <property type="protein sequence ID" value="KAG0422099.1"/>
    <property type="molecule type" value="Genomic_DNA"/>
</dbReference>
<evidence type="ECO:0000313" key="2">
    <source>
        <dbReference type="Proteomes" id="UP000805193"/>
    </source>
</evidence>
<reference evidence="1 2" key="1">
    <citation type="journal article" date="2020" name="Cell">
        <title>Large-Scale Comparative Analyses of Tick Genomes Elucidate Their Genetic Diversity and Vector Capacities.</title>
        <authorList>
            <consortium name="Tick Genome and Microbiome Consortium (TIGMIC)"/>
            <person name="Jia N."/>
            <person name="Wang J."/>
            <person name="Shi W."/>
            <person name="Du L."/>
            <person name="Sun Y."/>
            <person name="Zhan W."/>
            <person name="Jiang J.F."/>
            <person name="Wang Q."/>
            <person name="Zhang B."/>
            <person name="Ji P."/>
            <person name="Bell-Sakyi L."/>
            <person name="Cui X.M."/>
            <person name="Yuan T.T."/>
            <person name="Jiang B.G."/>
            <person name="Yang W.F."/>
            <person name="Lam T.T."/>
            <person name="Chang Q.C."/>
            <person name="Ding S.J."/>
            <person name="Wang X.J."/>
            <person name="Zhu J.G."/>
            <person name="Ruan X.D."/>
            <person name="Zhao L."/>
            <person name="Wei J.T."/>
            <person name="Ye R.Z."/>
            <person name="Que T.C."/>
            <person name="Du C.H."/>
            <person name="Zhou Y.H."/>
            <person name="Cheng J.X."/>
            <person name="Dai P.F."/>
            <person name="Guo W.B."/>
            <person name="Han X.H."/>
            <person name="Huang E.J."/>
            <person name="Li L.F."/>
            <person name="Wei W."/>
            <person name="Gao Y.C."/>
            <person name="Liu J.Z."/>
            <person name="Shao H.Z."/>
            <person name="Wang X."/>
            <person name="Wang C.C."/>
            <person name="Yang T.C."/>
            <person name="Huo Q.B."/>
            <person name="Li W."/>
            <person name="Chen H.Y."/>
            <person name="Chen S.E."/>
            <person name="Zhou L.G."/>
            <person name="Ni X.B."/>
            <person name="Tian J.H."/>
            <person name="Sheng Y."/>
            <person name="Liu T."/>
            <person name="Pan Y.S."/>
            <person name="Xia L.Y."/>
            <person name="Li J."/>
            <person name="Zhao F."/>
            <person name="Cao W.C."/>
        </authorList>
    </citation>
    <scope>NUCLEOTIDE SEQUENCE [LARGE SCALE GENOMIC DNA]</scope>
    <source>
        <strain evidence="1">Iper-2018</strain>
    </source>
</reference>
<comment type="caution">
    <text evidence="1">The sequence shown here is derived from an EMBL/GenBank/DDBJ whole genome shotgun (WGS) entry which is preliminary data.</text>
</comment>
<gene>
    <name evidence="1" type="ORF">HPB47_002060</name>
</gene>
<name>A0AC60PNU5_IXOPE</name>
<dbReference type="Proteomes" id="UP000805193">
    <property type="component" value="Unassembled WGS sequence"/>
</dbReference>
<evidence type="ECO:0000313" key="1">
    <source>
        <dbReference type="EMBL" id="KAG0422099.1"/>
    </source>
</evidence>
<organism evidence="1 2">
    <name type="scientific">Ixodes persulcatus</name>
    <name type="common">Taiga tick</name>
    <dbReference type="NCBI Taxonomy" id="34615"/>
    <lineage>
        <taxon>Eukaryota</taxon>
        <taxon>Metazoa</taxon>
        <taxon>Ecdysozoa</taxon>
        <taxon>Arthropoda</taxon>
        <taxon>Chelicerata</taxon>
        <taxon>Arachnida</taxon>
        <taxon>Acari</taxon>
        <taxon>Parasitiformes</taxon>
        <taxon>Ixodida</taxon>
        <taxon>Ixodoidea</taxon>
        <taxon>Ixodidae</taxon>
        <taxon>Ixodinae</taxon>
        <taxon>Ixodes</taxon>
    </lineage>
</organism>
<proteinExistence type="predicted"/>
<protein>
    <submittedName>
        <fullName evidence="1">Uncharacterized protein</fullName>
    </submittedName>
</protein>
<keyword evidence="2" id="KW-1185">Reference proteome</keyword>
<sequence length="470" mass="53126">MSENTTETRVRLPCHIAATATSGKHVVVARKPSPPTCCPTVGQQPVTPRKHVERHEVPPPSPSVPTLPLFRSFAQWAKCNRNHRVETVETVRPQRSSCQSELARVVLCAVAFSTRMAHEVETAAAAALALLCAVDSDDEMPPTKKPRSKWTSQWLQRVHQQGAYENLMRELALEDSEAYRRWIRMDTGSFEELLARVPSSPAEWKAVAQGYQDLWQFPHCVGALDGKHVALVPPHETGAQFRNYKGFFSIVLMALVDADLNFIFVDVGRNGRMNDSGIWGACKLKETLERQPSILPDAELLPRSRESAPYVIVGDEGFGLKPYLMRPYPAAELTTDKRLFNYRLSRARRTSENAFGVLVNRWQIYRSPLRHEPKRATDIVLATVALHNFLRSKRITRQLYTPQDSLDVEDILTGNVRNGSWRQGVTPAGAMRQFRRGGSNSSDNAKAVRNLFLKYFVNEGQVSWQWRMIP</sequence>